<evidence type="ECO:0000313" key="7">
    <source>
        <dbReference type="EMBL" id="CAB4705388.1"/>
    </source>
</evidence>
<dbReference type="InterPro" id="IPR036365">
    <property type="entry name" value="PGBD-like_sf"/>
</dbReference>
<dbReference type="Gene3D" id="1.10.101.10">
    <property type="entry name" value="PGBD-like superfamily/PGBD"/>
    <property type="match status" value="1"/>
</dbReference>
<dbReference type="GO" id="GO:0071555">
    <property type="term" value="P:cell wall organization"/>
    <property type="evidence" value="ECO:0007669"/>
    <property type="project" value="UniProtKB-KW"/>
</dbReference>
<dbReference type="CDD" id="cd16913">
    <property type="entry name" value="YkuD_like"/>
    <property type="match status" value="1"/>
</dbReference>
<dbReference type="EMBL" id="CAEZXM010000302">
    <property type="protein sequence ID" value="CAB4705388.1"/>
    <property type="molecule type" value="Genomic_DNA"/>
</dbReference>
<dbReference type="AlphaFoldDB" id="A0A6J6Q9C4"/>
<sequence>MRRPHVRIGALALSLMTLPSVVCLATTATSAAAAAPSATSAYQPLAVPLRLADTRTTGSLQTGGVLVVPVMGDLPLPPPASMIAVVLNVTVVGPTAIGYWTLYPHDTTLPTASNLNVDASGAFFGNNLALANMVTVPVGPSGAVDVYSSAGGNVVVDMLGYYMPVAAAEAGRFVPLPVPSRMVDTRITATPLIESDLRTYAVAGAADASAVVLNVTTIGSGPGYWTVFPAGSTQPSTSNVNTVFRGQVASNQVIVPVDSAGQFSVFSSSGGNLVIDVIGSFTGATATTSTDGLFVPLTTPTRFLDSRSAALNPLGGTQRLLPGWNLEVGVASNAAIGRSDISAVALNLTVDDTLEAGYISVTPAGSNNPAIKQRDTSSMNVSWAGQTLATQVIVPVSARGFDVFAQNPTHAIADISGFYLGTPVAAPFGIPQNVDPTPAMCAGFMATAILSAGRGATGANVAAIQQRLLDFGFWNEGADGSYGWSTQQAVMAYQKWNGLTPNGTVNAATAHSLNWPNCRATASVTSSGDLFEVDKGRQLGFFVRNGQMLLVINVSTGGGYFYEADNQITGAKVTGTAITDVGTFRVYRVVDQPIYKGTLGTLYRPRFVVRGIAVHGAPNVPGYAASHGCIRVSNPAMDMIWALNLLPMGGKVVIHE</sequence>
<evidence type="ECO:0000256" key="5">
    <source>
        <dbReference type="ARBA" id="ARBA00023316"/>
    </source>
</evidence>
<keyword evidence="2" id="KW-0808">Transferase</keyword>
<dbReference type="InterPro" id="IPR036366">
    <property type="entry name" value="PGBDSf"/>
</dbReference>
<keyword evidence="5" id="KW-0961">Cell wall biogenesis/degradation</keyword>
<dbReference type="SUPFAM" id="SSF47090">
    <property type="entry name" value="PGBD-like"/>
    <property type="match status" value="1"/>
</dbReference>
<name>A0A6J6Q9C4_9ZZZZ</name>
<comment type="pathway">
    <text evidence="1">Cell wall biogenesis; peptidoglycan biosynthesis.</text>
</comment>
<dbReference type="InterPro" id="IPR038063">
    <property type="entry name" value="Transpep_catalytic_dom"/>
</dbReference>
<feature type="domain" description="L,D-TPase catalytic" evidence="6">
    <location>
        <begin position="529"/>
        <end position="655"/>
    </location>
</feature>
<protein>
    <submittedName>
        <fullName evidence="7">Unannotated protein</fullName>
    </submittedName>
</protein>
<dbReference type="InterPro" id="IPR002477">
    <property type="entry name" value="Peptidoglycan-bd-like"/>
</dbReference>
<evidence type="ECO:0000256" key="3">
    <source>
        <dbReference type="ARBA" id="ARBA00022960"/>
    </source>
</evidence>
<dbReference type="GO" id="GO:0016740">
    <property type="term" value="F:transferase activity"/>
    <property type="evidence" value="ECO:0007669"/>
    <property type="project" value="UniProtKB-KW"/>
</dbReference>
<proteinExistence type="predicted"/>
<dbReference type="GO" id="GO:0018104">
    <property type="term" value="P:peptidoglycan-protein cross-linking"/>
    <property type="evidence" value="ECO:0007669"/>
    <property type="project" value="TreeGrafter"/>
</dbReference>
<reference evidence="7" key="1">
    <citation type="submission" date="2020-05" db="EMBL/GenBank/DDBJ databases">
        <authorList>
            <person name="Chiriac C."/>
            <person name="Salcher M."/>
            <person name="Ghai R."/>
            <person name="Kavagutti S V."/>
        </authorList>
    </citation>
    <scope>NUCLEOTIDE SEQUENCE</scope>
</reference>
<dbReference type="PANTHER" id="PTHR30582">
    <property type="entry name" value="L,D-TRANSPEPTIDASE"/>
    <property type="match status" value="1"/>
</dbReference>
<dbReference type="InterPro" id="IPR005490">
    <property type="entry name" value="LD_TPept_cat_dom"/>
</dbReference>
<keyword evidence="3" id="KW-0133">Cell shape</keyword>
<dbReference type="SUPFAM" id="SSF141523">
    <property type="entry name" value="L,D-transpeptidase catalytic domain-like"/>
    <property type="match status" value="1"/>
</dbReference>
<dbReference type="PANTHER" id="PTHR30582:SF2">
    <property type="entry name" value="L,D-TRANSPEPTIDASE YCIB-RELATED"/>
    <property type="match status" value="1"/>
</dbReference>
<dbReference type="GO" id="GO:0008360">
    <property type="term" value="P:regulation of cell shape"/>
    <property type="evidence" value="ECO:0007669"/>
    <property type="project" value="UniProtKB-KW"/>
</dbReference>
<keyword evidence="4" id="KW-0573">Peptidoglycan synthesis</keyword>
<accession>A0A6J6Q9C4</accession>
<evidence type="ECO:0000256" key="4">
    <source>
        <dbReference type="ARBA" id="ARBA00022984"/>
    </source>
</evidence>
<evidence type="ECO:0000256" key="1">
    <source>
        <dbReference type="ARBA" id="ARBA00004752"/>
    </source>
</evidence>
<evidence type="ECO:0000259" key="6">
    <source>
        <dbReference type="PROSITE" id="PS52029"/>
    </source>
</evidence>
<dbReference type="Pfam" id="PF03734">
    <property type="entry name" value="YkuD"/>
    <property type="match status" value="1"/>
</dbReference>
<evidence type="ECO:0000256" key="2">
    <source>
        <dbReference type="ARBA" id="ARBA00022679"/>
    </source>
</evidence>
<dbReference type="InterPro" id="IPR050979">
    <property type="entry name" value="LD-transpeptidase"/>
</dbReference>
<dbReference type="GO" id="GO:0071972">
    <property type="term" value="F:peptidoglycan L,D-transpeptidase activity"/>
    <property type="evidence" value="ECO:0007669"/>
    <property type="project" value="TreeGrafter"/>
</dbReference>
<dbReference type="Gene3D" id="2.40.440.10">
    <property type="entry name" value="L,D-transpeptidase catalytic domain-like"/>
    <property type="match status" value="1"/>
</dbReference>
<dbReference type="UniPathway" id="UPA00219"/>
<gene>
    <name evidence="7" type="ORF">UFOPK2366_01472</name>
</gene>
<organism evidence="7">
    <name type="scientific">freshwater metagenome</name>
    <dbReference type="NCBI Taxonomy" id="449393"/>
    <lineage>
        <taxon>unclassified sequences</taxon>
        <taxon>metagenomes</taxon>
        <taxon>ecological metagenomes</taxon>
    </lineage>
</organism>
<dbReference type="GO" id="GO:0005576">
    <property type="term" value="C:extracellular region"/>
    <property type="evidence" value="ECO:0007669"/>
    <property type="project" value="TreeGrafter"/>
</dbReference>
<dbReference type="PROSITE" id="PS52029">
    <property type="entry name" value="LD_TPASE"/>
    <property type="match status" value="1"/>
</dbReference>
<dbReference type="Pfam" id="PF01471">
    <property type="entry name" value="PG_binding_1"/>
    <property type="match status" value="1"/>
</dbReference>